<dbReference type="AlphaFoldDB" id="A0A432XF32"/>
<evidence type="ECO:0000256" key="6">
    <source>
        <dbReference type="SAM" id="Phobius"/>
    </source>
</evidence>
<dbReference type="GO" id="GO:0022857">
    <property type="term" value="F:transmembrane transporter activity"/>
    <property type="evidence" value="ECO:0007669"/>
    <property type="project" value="TreeGrafter"/>
</dbReference>
<evidence type="ECO:0000256" key="1">
    <source>
        <dbReference type="ARBA" id="ARBA00004651"/>
    </source>
</evidence>
<accession>A0A432XF32</accession>
<dbReference type="InterPro" id="IPR050250">
    <property type="entry name" value="Macrolide_Exporter_MacB"/>
</dbReference>
<dbReference type="Pfam" id="PF12704">
    <property type="entry name" value="MacB_PCD"/>
    <property type="match status" value="1"/>
</dbReference>
<evidence type="ECO:0000313" key="10">
    <source>
        <dbReference type="Proteomes" id="UP000286678"/>
    </source>
</evidence>
<dbReference type="RefSeq" id="WP_126834130.1">
    <property type="nucleotide sequence ID" value="NZ_PIPT01000006.1"/>
</dbReference>
<name>A0A432XF32_9GAMM</name>
<dbReference type="Pfam" id="PF02687">
    <property type="entry name" value="FtsX"/>
    <property type="match status" value="1"/>
</dbReference>
<gene>
    <name evidence="9" type="ORF">CWE21_09155</name>
</gene>
<dbReference type="Proteomes" id="UP000286678">
    <property type="component" value="Unassembled WGS sequence"/>
</dbReference>
<evidence type="ECO:0000256" key="3">
    <source>
        <dbReference type="ARBA" id="ARBA00022692"/>
    </source>
</evidence>
<evidence type="ECO:0000256" key="5">
    <source>
        <dbReference type="ARBA" id="ARBA00023136"/>
    </source>
</evidence>
<sequence>MIAYYGRLALLSLKKNVSLTGLMIAAIGLGIGAAMTTITVNYLMSADPIPNKSDRLFAVQVDNWSPNEAYSEPNLPPDQVTWLEATQLTEAKMAYRQAGMGTSYGVIEPKGQDQKPYLASVRITYADFFPMFEPPFLYGSGWSSQADEARELVIVLSKEANNEIFGGANSVGETVTFSGNIFRVVGVLDEWEPKPKFFDLATGAFNDMEDVYMPYTLKQALELDTSGNNNCWKPIAEETFQAFLNSECVNSQFWIELEDPADKGAYLDFLHNYVAEQKQLGRFPREQNNRLHNVMEWLEYQEVVADDAQMMMYMALMFLVVCLLNTIALLLAKFTGRFGEIALRRAVGASRRTLMLQYSVEAAIVGVLGGLLGLVLAWFGLQGISALYGDSTEGLTSLDGTMIFVGFALAIISSILAALYPTWRACSIAPAGQLKTQ</sequence>
<feature type="domain" description="MacB-like periplasmic core" evidence="8">
    <location>
        <begin position="20"/>
        <end position="262"/>
    </location>
</feature>
<evidence type="ECO:0000259" key="8">
    <source>
        <dbReference type="Pfam" id="PF12704"/>
    </source>
</evidence>
<dbReference type="PANTHER" id="PTHR30572:SF18">
    <property type="entry name" value="ABC-TYPE MACROLIDE FAMILY EXPORT SYSTEM PERMEASE COMPONENT 2"/>
    <property type="match status" value="1"/>
</dbReference>
<dbReference type="InterPro" id="IPR003838">
    <property type="entry name" value="ABC3_permease_C"/>
</dbReference>
<feature type="domain" description="ABC3 transporter permease C-terminal" evidence="7">
    <location>
        <begin position="314"/>
        <end position="430"/>
    </location>
</feature>
<dbReference type="OrthoDB" id="8735006at2"/>
<evidence type="ECO:0000313" key="9">
    <source>
        <dbReference type="EMBL" id="RUO47343.1"/>
    </source>
</evidence>
<dbReference type="EMBL" id="PIPT01000006">
    <property type="protein sequence ID" value="RUO47343.1"/>
    <property type="molecule type" value="Genomic_DNA"/>
</dbReference>
<keyword evidence="4 6" id="KW-1133">Transmembrane helix</keyword>
<keyword evidence="3 6" id="KW-0812">Transmembrane</keyword>
<feature type="transmembrane region" description="Helical" evidence="6">
    <location>
        <begin position="355"/>
        <end position="381"/>
    </location>
</feature>
<evidence type="ECO:0000256" key="2">
    <source>
        <dbReference type="ARBA" id="ARBA00022475"/>
    </source>
</evidence>
<keyword evidence="2" id="KW-1003">Cell membrane</keyword>
<feature type="transmembrane region" description="Helical" evidence="6">
    <location>
        <begin position="21"/>
        <end position="44"/>
    </location>
</feature>
<feature type="transmembrane region" description="Helical" evidence="6">
    <location>
        <begin position="310"/>
        <end position="334"/>
    </location>
</feature>
<feature type="transmembrane region" description="Helical" evidence="6">
    <location>
        <begin position="401"/>
        <end position="420"/>
    </location>
</feature>
<organism evidence="9 10">
    <name type="scientific">Pseudidiomarina aquimaris</name>
    <dbReference type="NCBI Taxonomy" id="641841"/>
    <lineage>
        <taxon>Bacteria</taxon>
        <taxon>Pseudomonadati</taxon>
        <taxon>Pseudomonadota</taxon>
        <taxon>Gammaproteobacteria</taxon>
        <taxon>Alteromonadales</taxon>
        <taxon>Idiomarinaceae</taxon>
        <taxon>Pseudidiomarina</taxon>
    </lineage>
</organism>
<dbReference type="GO" id="GO:0005886">
    <property type="term" value="C:plasma membrane"/>
    <property type="evidence" value="ECO:0007669"/>
    <property type="project" value="UniProtKB-SubCell"/>
</dbReference>
<evidence type="ECO:0000259" key="7">
    <source>
        <dbReference type="Pfam" id="PF02687"/>
    </source>
</evidence>
<dbReference type="PANTHER" id="PTHR30572">
    <property type="entry name" value="MEMBRANE COMPONENT OF TRANSPORTER-RELATED"/>
    <property type="match status" value="1"/>
</dbReference>
<protein>
    <submittedName>
        <fullName evidence="9">ABC transporter substrate-binding protein</fullName>
    </submittedName>
</protein>
<reference evidence="10" key="1">
    <citation type="journal article" date="2018" name="Front. Microbiol.">
        <title>Genome-Based Analysis Reveals the Taxonomy and Diversity of the Family Idiomarinaceae.</title>
        <authorList>
            <person name="Liu Y."/>
            <person name="Lai Q."/>
            <person name="Shao Z."/>
        </authorList>
    </citation>
    <scope>NUCLEOTIDE SEQUENCE [LARGE SCALE GENOMIC DNA]</scope>
    <source>
        <strain evidence="10">SW15</strain>
    </source>
</reference>
<comment type="subcellular location">
    <subcellularLocation>
        <location evidence="1">Cell membrane</location>
        <topology evidence="1">Multi-pass membrane protein</topology>
    </subcellularLocation>
</comment>
<comment type="caution">
    <text evidence="9">The sequence shown here is derived from an EMBL/GenBank/DDBJ whole genome shotgun (WGS) entry which is preliminary data.</text>
</comment>
<proteinExistence type="predicted"/>
<keyword evidence="5 6" id="KW-0472">Membrane</keyword>
<dbReference type="InterPro" id="IPR025857">
    <property type="entry name" value="MacB_PCD"/>
</dbReference>
<evidence type="ECO:0000256" key="4">
    <source>
        <dbReference type="ARBA" id="ARBA00022989"/>
    </source>
</evidence>
<keyword evidence="10" id="KW-1185">Reference proteome</keyword>